<dbReference type="PANTHER" id="PTHR34818:SF1">
    <property type="entry name" value="PROTEIN BLI-3"/>
    <property type="match status" value="1"/>
</dbReference>
<proteinExistence type="predicted"/>
<protein>
    <submittedName>
        <fullName evidence="2">Pyridoxamine 5'-phosphate oxidase family protein</fullName>
    </submittedName>
</protein>
<dbReference type="EMBL" id="CP118848">
    <property type="protein sequence ID" value="WHI59872.1"/>
    <property type="molecule type" value="Genomic_DNA"/>
</dbReference>
<evidence type="ECO:0000313" key="3">
    <source>
        <dbReference type="Proteomes" id="UP001223261"/>
    </source>
</evidence>
<feature type="domain" description="Pyridoxamine 5'-phosphate oxidase N-terminal" evidence="1">
    <location>
        <begin position="6"/>
        <end position="127"/>
    </location>
</feature>
<evidence type="ECO:0000313" key="2">
    <source>
        <dbReference type="EMBL" id="WHI59872.1"/>
    </source>
</evidence>
<dbReference type="Proteomes" id="UP001223261">
    <property type="component" value="Chromosome"/>
</dbReference>
<dbReference type="InterPro" id="IPR012349">
    <property type="entry name" value="Split_barrel_FMN-bd"/>
</dbReference>
<name>A0AAP1RQ07_MAMLE</name>
<sequence>MDKTEIQDKIENILNQSRVGVLSTAHHNVPNSRYMMFYNDDLTLYTKTSKETTKVEEFRDNPKAHVLLGYNETTNHSFLEIDADAEIIEDQETIDWLWQNQDKTFFDSKKDPDLCVIKIKPKTIKLMNDDDVETPQVITL</sequence>
<dbReference type="InterPro" id="IPR011576">
    <property type="entry name" value="Pyridox_Oxase_N"/>
</dbReference>
<dbReference type="Gene3D" id="2.30.110.10">
    <property type="entry name" value="Electron Transport, Fmn-binding Protein, Chain A"/>
    <property type="match status" value="1"/>
</dbReference>
<dbReference type="Pfam" id="PF01243">
    <property type="entry name" value="PNPOx_N"/>
    <property type="match status" value="1"/>
</dbReference>
<reference evidence="2" key="1">
    <citation type="journal article" date="2023" name="Antibiotics">
        <title>Prevalence and Molecular Characterization of Methicillin-Resistant Staphylococci (MRS) and Mammaliicocci (MRM) in Dromedary Camels from Algeria: First Detection of SCCmec-mecC Hybrid in Methicillin-Resistant Mammaliicoccus lentus.</title>
        <authorList>
            <person name="Belhout C."/>
            <person name="Boyen F."/>
            <person name="Vereecke N."/>
            <person name="Theuns S."/>
            <person name="Taibi N."/>
            <person name="Stegger M."/>
            <person name="de la Fe-Rodriguez P.Y."/>
            <person name="Bouayad L."/>
            <person name="Elgroud R."/>
            <person name="Butaye P."/>
        </authorList>
    </citation>
    <scope>NUCLEOTIDE SEQUENCE</scope>
    <source>
        <strain evidence="2">7048</strain>
    </source>
</reference>
<organism evidence="2 3">
    <name type="scientific">Mammaliicoccus lentus</name>
    <name type="common">Staphylococcus lentus</name>
    <dbReference type="NCBI Taxonomy" id="42858"/>
    <lineage>
        <taxon>Bacteria</taxon>
        <taxon>Bacillati</taxon>
        <taxon>Bacillota</taxon>
        <taxon>Bacilli</taxon>
        <taxon>Bacillales</taxon>
        <taxon>Staphylococcaceae</taxon>
        <taxon>Mammaliicoccus</taxon>
    </lineage>
</organism>
<dbReference type="InterPro" id="IPR052917">
    <property type="entry name" value="Stress-Dev_Protein"/>
</dbReference>
<dbReference type="SUPFAM" id="SSF50475">
    <property type="entry name" value="FMN-binding split barrel"/>
    <property type="match status" value="1"/>
</dbReference>
<dbReference type="AlphaFoldDB" id="A0AAP1RQ07"/>
<dbReference type="PANTHER" id="PTHR34818">
    <property type="entry name" value="PROTEIN BLI-3"/>
    <property type="match status" value="1"/>
</dbReference>
<accession>A0AAP1RQ07</accession>
<dbReference type="RefSeq" id="WP_017000040.1">
    <property type="nucleotide sequence ID" value="NZ_CABIVY010000003.1"/>
</dbReference>
<evidence type="ECO:0000259" key="1">
    <source>
        <dbReference type="Pfam" id="PF01243"/>
    </source>
</evidence>
<gene>
    <name evidence="2" type="ORF">PYH69_14405</name>
</gene>